<dbReference type="STRING" id="984486.A0A1E3QW79"/>
<dbReference type="GO" id="GO:0005829">
    <property type="term" value="C:cytosol"/>
    <property type="evidence" value="ECO:0007669"/>
    <property type="project" value="EnsemblFungi"/>
</dbReference>
<reference evidence="5" key="1">
    <citation type="submission" date="2016-05" db="EMBL/GenBank/DDBJ databases">
        <title>Comparative genomics of biotechnologically important yeasts.</title>
        <authorList>
            <consortium name="DOE Joint Genome Institute"/>
            <person name="Riley R."/>
            <person name="Haridas S."/>
            <person name="Wolfe K.H."/>
            <person name="Lopes M.R."/>
            <person name="Hittinger C.T."/>
            <person name="Goker M."/>
            <person name="Salamov A."/>
            <person name="Wisecaver J."/>
            <person name="Long T.M."/>
            <person name="Aerts A.L."/>
            <person name="Barry K."/>
            <person name="Choi C."/>
            <person name="Clum A."/>
            <person name="Coughlan A.Y."/>
            <person name="Deshpande S."/>
            <person name="Douglass A.P."/>
            <person name="Hanson S.J."/>
            <person name="Klenk H.-P."/>
            <person name="Labutti K."/>
            <person name="Lapidus A."/>
            <person name="Lindquist E."/>
            <person name="Lipzen A."/>
            <person name="Meier-Kolthoff J.P."/>
            <person name="Ohm R.A."/>
            <person name="Otillar R.P."/>
            <person name="Pangilinan J."/>
            <person name="Peng Y."/>
            <person name="Rokas A."/>
            <person name="Rosa C.A."/>
            <person name="Scheuner C."/>
            <person name="Sibirny A.A."/>
            <person name="Slot J.C."/>
            <person name="Stielow J.B."/>
            <person name="Sun H."/>
            <person name="Kurtzman C.P."/>
            <person name="Blackwell M."/>
            <person name="Grigoriev I.V."/>
            <person name="Jeffries T.W."/>
        </authorList>
    </citation>
    <scope>NUCLEOTIDE SEQUENCE [LARGE SCALE GENOMIC DNA]</scope>
    <source>
        <strain evidence="5">NRRL Y-12698</strain>
    </source>
</reference>
<dbReference type="Pfam" id="PF24565">
    <property type="entry name" value="Ned1_M"/>
    <property type="match status" value="1"/>
</dbReference>
<dbReference type="FunFam" id="3.40.50.1000:FF:000063">
    <property type="entry name" value="Nuclear elongation and deformation protein"/>
    <property type="match status" value="1"/>
</dbReference>
<dbReference type="Gene3D" id="3.40.50.1000">
    <property type="entry name" value="HAD superfamily/HAD-like"/>
    <property type="match status" value="1"/>
</dbReference>
<sequence length="549" mass="60600">MQYVGRAIGSVSTALSSINPSTLSGAIDIVVVEHPDGSLSCSPFHVRFGKFQLLRPSQKKIDVIVNGSKTNLPMKLGDGGEAFFVFETDSNVAIPENMVASPVLSAASSPSLSPQGLPSKSSMNLEEPDLLDLGDSARPLRTDTFIPSPLHSPRSREFALERAKTLSDKLKIKNIPSKIDVNGDLLLDMDGYKLNAQNIQDSDELIRNLLKDEFGPDIDIELLLRHDDAGKLRINNVYDEYEESINATPPPSVPEDTVPSSSSHNYFKTLRLTSEQLQYLLLKPGENDITYSVNKGKAFLTSKLFLWKSNVPIVISDIDGTITKSDALGHVLTMIGRDWTHVGVARLFHDIHLNGYNVLYLTARSSGQADSTRAYLKTIDQDGIKLPPGPVILSPDRTMAALRREVILKKPEVFKISCLRDFKSLYDDTAVRAPPSALDSILVDDFGGDTEAMQESKTPFYAGFGNRITDALSYRTVGIPSSRIFTINPNGEVHMELLELAGYKLSYVNIGELVDQFFPQCNTLDVQDERFSDVNFWREGLPELSESSD</sequence>
<gene>
    <name evidence="4" type="ORF">BABINDRAFT_19062</name>
</gene>
<dbReference type="InterPro" id="IPR026058">
    <property type="entry name" value="LIPIN"/>
</dbReference>
<dbReference type="AlphaFoldDB" id="A0A1E3QW79"/>
<keyword evidence="5" id="KW-1185">Reference proteome</keyword>
<keyword evidence="2" id="KW-0597">Phosphoprotein</keyword>
<name>A0A1E3QW79_9ASCO</name>
<dbReference type="GO" id="GO:0008195">
    <property type="term" value="F:phosphatidate phosphatase activity"/>
    <property type="evidence" value="ECO:0007669"/>
    <property type="project" value="EnsemblFungi"/>
</dbReference>
<dbReference type="Proteomes" id="UP000094336">
    <property type="component" value="Unassembled WGS sequence"/>
</dbReference>
<organism evidence="4 5">
    <name type="scientific">Babjeviella inositovora NRRL Y-12698</name>
    <dbReference type="NCBI Taxonomy" id="984486"/>
    <lineage>
        <taxon>Eukaryota</taxon>
        <taxon>Fungi</taxon>
        <taxon>Dikarya</taxon>
        <taxon>Ascomycota</taxon>
        <taxon>Saccharomycotina</taxon>
        <taxon>Pichiomycetes</taxon>
        <taxon>Serinales incertae sedis</taxon>
        <taxon>Babjeviella</taxon>
    </lineage>
</organism>
<dbReference type="SUPFAM" id="SSF56784">
    <property type="entry name" value="HAD-like"/>
    <property type="match status" value="1"/>
</dbReference>
<comment type="similarity">
    <text evidence="1">Belongs to the lipin family.</text>
</comment>
<dbReference type="OrthoDB" id="4567at2759"/>
<evidence type="ECO:0000256" key="1">
    <source>
        <dbReference type="ARBA" id="ARBA00005476"/>
    </source>
</evidence>
<dbReference type="GO" id="GO:0005811">
    <property type="term" value="C:lipid droplet"/>
    <property type="evidence" value="ECO:0007669"/>
    <property type="project" value="EnsemblFungi"/>
</dbReference>
<dbReference type="GO" id="GO:0009062">
    <property type="term" value="P:fatty acid catabolic process"/>
    <property type="evidence" value="ECO:0007669"/>
    <property type="project" value="TreeGrafter"/>
</dbReference>
<dbReference type="PANTHER" id="PTHR12181:SF12">
    <property type="entry name" value="PHOSPHATIDATE PHOSPHATASE"/>
    <property type="match status" value="1"/>
</dbReference>
<dbReference type="InterPro" id="IPR036412">
    <property type="entry name" value="HAD-like_sf"/>
</dbReference>
<evidence type="ECO:0000256" key="2">
    <source>
        <dbReference type="ARBA" id="ARBA00022553"/>
    </source>
</evidence>
<dbReference type="GO" id="GO:0031965">
    <property type="term" value="C:nuclear membrane"/>
    <property type="evidence" value="ECO:0007669"/>
    <property type="project" value="EnsemblFungi"/>
</dbReference>
<dbReference type="GO" id="GO:0034389">
    <property type="term" value="P:lipid droplet organization"/>
    <property type="evidence" value="ECO:0007669"/>
    <property type="project" value="EnsemblFungi"/>
</dbReference>
<protein>
    <recommendedName>
        <fullName evidence="3">LNS2/PITP domain-containing protein</fullName>
    </recommendedName>
</protein>
<feature type="domain" description="LNS2/PITP" evidence="3">
    <location>
        <begin position="313"/>
        <end position="496"/>
    </location>
</feature>
<dbReference type="EMBL" id="KV454428">
    <property type="protein sequence ID" value="ODQ81352.1"/>
    <property type="molecule type" value="Genomic_DNA"/>
</dbReference>
<evidence type="ECO:0000313" key="5">
    <source>
        <dbReference type="Proteomes" id="UP000094336"/>
    </source>
</evidence>
<dbReference type="InterPro" id="IPR057124">
    <property type="entry name" value="Ned1-like_M"/>
</dbReference>
<dbReference type="PANTHER" id="PTHR12181">
    <property type="entry name" value="LIPIN"/>
    <property type="match status" value="1"/>
</dbReference>
<dbReference type="GO" id="GO:0042144">
    <property type="term" value="P:vacuole fusion, non-autophagic"/>
    <property type="evidence" value="ECO:0007669"/>
    <property type="project" value="EnsemblFungi"/>
</dbReference>
<dbReference type="InterPro" id="IPR013209">
    <property type="entry name" value="LNS2"/>
</dbReference>
<dbReference type="InterPro" id="IPR023214">
    <property type="entry name" value="HAD_sf"/>
</dbReference>
<evidence type="ECO:0000259" key="3">
    <source>
        <dbReference type="SMART" id="SM00775"/>
    </source>
</evidence>
<proteinExistence type="inferred from homology"/>
<feature type="non-terminal residue" evidence="4">
    <location>
        <position position="549"/>
    </location>
</feature>
<dbReference type="RefSeq" id="XP_018986680.1">
    <property type="nucleotide sequence ID" value="XM_019131209.1"/>
</dbReference>
<dbReference type="Pfam" id="PF08235">
    <property type="entry name" value="LNS2"/>
    <property type="match status" value="1"/>
</dbReference>
<dbReference type="Pfam" id="PF04571">
    <property type="entry name" value="Lipin_N"/>
    <property type="match status" value="1"/>
</dbReference>
<dbReference type="GO" id="GO:0006651">
    <property type="term" value="P:diacylglycerol biosynthetic process"/>
    <property type="evidence" value="ECO:0007669"/>
    <property type="project" value="EnsemblFungi"/>
</dbReference>
<dbReference type="GO" id="GO:0007029">
    <property type="term" value="P:endoplasmic reticulum organization"/>
    <property type="evidence" value="ECO:0007669"/>
    <property type="project" value="EnsemblFungi"/>
</dbReference>
<dbReference type="GO" id="GO:0071763">
    <property type="term" value="P:nuclear membrane organization"/>
    <property type="evidence" value="ECO:0007669"/>
    <property type="project" value="EnsemblFungi"/>
</dbReference>
<accession>A0A1E3QW79</accession>
<dbReference type="InterPro" id="IPR007651">
    <property type="entry name" value="Lipin_N"/>
</dbReference>
<dbReference type="GO" id="GO:0008654">
    <property type="term" value="P:phospholipid biosynthetic process"/>
    <property type="evidence" value="ECO:0007669"/>
    <property type="project" value="EnsemblFungi"/>
</dbReference>
<dbReference type="SMART" id="SM00775">
    <property type="entry name" value="LNS2"/>
    <property type="match status" value="1"/>
</dbReference>
<dbReference type="GO" id="GO:0019432">
    <property type="term" value="P:triglyceride biosynthetic process"/>
    <property type="evidence" value="ECO:0007669"/>
    <property type="project" value="EnsemblFungi"/>
</dbReference>
<evidence type="ECO:0000313" key="4">
    <source>
        <dbReference type="EMBL" id="ODQ81352.1"/>
    </source>
</evidence>
<dbReference type="GO" id="GO:0006276">
    <property type="term" value="P:plasmid maintenance"/>
    <property type="evidence" value="ECO:0007669"/>
    <property type="project" value="EnsemblFungi"/>
</dbReference>
<dbReference type="GO" id="GO:0005773">
    <property type="term" value="C:vacuole"/>
    <property type="evidence" value="ECO:0007669"/>
    <property type="project" value="EnsemblFungi"/>
</dbReference>
<dbReference type="GeneID" id="30149062"/>
<dbReference type="GO" id="GO:0019915">
    <property type="term" value="P:lipid storage"/>
    <property type="evidence" value="ECO:0007669"/>
    <property type="project" value="EnsemblFungi"/>
</dbReference>
<dbReference type="InterPro" id="IPR031315">
    <property type="entry name" value="LNS2/PITP"/>
</dbReference>
<dbReference type="GO" id="GO:0009060">
    <property type="term" value="P:aerobic respiration"/>
    <property type="evidence" value="ECO:0007669"/>
    <property type="project" value="EnsemblFungi"/>
</dbReference>
<dbReference type="GO" id="GO:0000976">
    <property type="term" value="F:transcription cis-regulatory region binding"/>
    <property type="evidence" value="ECO:0007669"/>
    <property type="project" value="EnsemblFungi"/>
</dbReference>